<reference evidence="1" key="1">
    <citation type="submission" date="2022-07" db="EMBL/GenBank/DDBJ databases">
        <title>Phylogenomic reconstructions and comparative analyses of Kickxellomycotina fungi.</title>
        <authorList>
            <person name="Reynolds N.K."/>
            <person name="Stajich J.E."/>
            <person name="Barry K."/>
            <person name="Grigoriev I.V."/>
            <person name="Crous P."/>
            <person name="Smith M.E."/>
        </authorList>
    </citation>
    <scope>NUCLEOTIDE SEQUENCE</scope>
    <source>
        <strain evidence="1">CBS 190363</strain>
    </source>
</reference>
<dbReference type="EMBL" id="JANBVB010000001">
    <property type="protein sequence ID" value="KAJ2901058.1"/>
    <property type="molecule type" value="Genomic_DNA"/>
</dbReference>
<name>A0ACC1MAJ7_9FUNG</name>
<proteinExistence type="predicted"/>
<dbReference type="Proteomes" id="UP001139981">
    <property type="component" value="Unassembled WGS sequence"/>
</dbReference>
<accession>A0ACC1MAJ7</accession>
<evidence type="ECO:0000313" key="1">
    <source>
        <dbReference type="EMBL" id="KAJ2901058.1"/>
    </source>
</evidence>
<comment type="caution">
    <text evidence="1">The sequence shown here is derived from an EMBL/GenBank/DDBJ whole genome shotgun (WGS) entry which is preliminary data.</text>
</comment>
<organism evidence="1 2">
    <name type="scientific">Coemansia aciculifera</name>
    <dbReference type="NCBI Taxonomy" id="417176"/>
    <lineage>
        <taxon>Eukaryota</taxon>
        <taxon>Fungi</taxon>
        <taxon>Fungi incertae sedis</taxon>
        <taxon>Zoopagomycota</taxon>
        <taxon>Kickxellomycotina</taxon>
        <taxon>Kickxellomycetes</taxon>
        <taxon>Kickxellales</taxon>
        <taxon>Kickxellaceae</taxon>
        <taxon>Coemansia</taxon>
    </lineage>
</organism>
<keyword evidence="2" id="KW-1185">Reference proteome</keyword>
<sequence>MISEGDETAFCGGSIISNRWIVTAGHCVVDMSSGGNSLHSNNNTGTKGLTPKAASGRRYSTVKAKNIRVGVGNVYNAKAARYRVSKLHVHPDLNLEYFDNDIALLKLKKKLKFSAAVQPIKIDTGSIPDGLAVTGVGWGKTSLESQTTSDILQAVDLRTGNEALCREIRPEFDSNNGNYICVTTPDGRDTCSGDSGGPLIRRCNADPAQSGSTGSGQWVQLGLTSYGDNASRDTTMVCAAPDGAGFYTHVARYLDYIKRTTKLKDHDIAATCNGNDLVVAQSNRAATSLSSSLFQQQWLLLISVTLIIILN</sequence>
<protein>
    <submittedName>
        <fullName evidence="1">Uncharacterized protein</fullName>
    </submittedName>
</protein>
<evidence type="ECO:0000313" key="2">
    <source>
        <dbReference type="Proteomes" id="UP001139981"/>
    </source>
</evidence>
<gene>
    <name evidence="1" type="ORF">IWW38_000023</name>
</gene>